<evidence type="ECO:0000313" key="3">
    <source>
        <dbReference type="Proteomes" id="UP000054563"/>
    </source>
</evidence>
<evidence type="ECO:0000313" key="2">
    <source>
        <dbReference type="EMBL" id="KMU87546.1"/>
    </source>
</evidence>
<feature type="region of interest" description="Disordered" evidence="1">
    <location>
        <begin position="399"/>
        <end position="418"/>
    </location>
</feature>
<dbReference type="EMBL" id="DS016999">
    <property type="protein sequence ID" value="KMU87546.1"/>
    <property type="molecule type" value="Genomic_DNA"/>
</dbReference>
<reference evidence="3" key="1">
    <citation type="journal article" date="2010" name="Genome Res.">
        <title>Population genomic sequencing of Coccidioides fungi reveals recent hybridization and transposon control.</title>
        <authorList>
            <person name="Neafsey D.E."/>
            <person name="Barker B.M."/>
            <person name="Sharpton T.J."/>
            <person name="Stajich J.E."/>
            <person name="Park D.J."/>
            <person name="Whiston E."/>
            <person name="Hung C.-Y."/>
            <person name="McMahan C."/>
            <person name="White J."/>
            <person name="Sykes S."/>
            <person name="Heiman D."/>
            <person name="Young S."/>
            <person name="Zeng Q."/>
            <person name="Abouelleil A."/>
            <person name="Aftuck L."/>
            <person name="Bessette D."/>
            <person name="Brown A."/>
            <person name="FitzGerald M."/>
            <person name="Lui A."/>
            <person name="Macdonald J.P."/>
            <person name="Priest M."/>
            <person name="Orbach M.J."/>
            <person name="Galgiani J.N."/>
            <person name="Kirkland T.N."/>
            <person name="Cole G.T."/>
            <person name="Birren B.W."/>
            <person name="Henn M.R."/>
            <person name="Taylor J.W."/>
            <person name="Rounsley S.D."/>
        </authorList>
    </citation>
    <scope>NUCLEOTIDE SEQUENCE [LARGE SCALE GENOMIC DNA]</scope>
    <source>
        <strain evidence="3">H538.4</strain>
    </source>
</reference>
<name>A0A0J8RSI3_COCIT</name>
<proteinExistence type="predicted"/>
<accession>A0A0J8RSI3</accession>
<dbReference type="VEuPathDB" id="FungiDB:CIHG_05939"/>
<dbReference type="AlphaFoldDB" id="A0A0J8RSI3"/>
<protein>
    <submittedName>
        <fullName evidence="2">Uncharacterized protein</fullName>
    </submittedName>
</protein>
<evidence type="ECO:0000256" key="1">
    <source>
        <dbReference type="SAM" id="MobiDB-lite"/>
    </source>
</evidence>
<sequence>MAYRVIAFSGLPPRSALNWDESELLQPPLPPFYQPRSLEGEGLNSQARWRSLAPIKIPSFMSPTYSGDSVSLDVDESTLSEFYDQSFALHEGTHHSFTSVTKSFTDDSELTPSFEGESLDYSMSKLSQSKVNQQNFEGQPVYGHLIDVEDIPSAMYLQSLAPRKVIVSLVVAIINIQPRRRVQTRWGREMDIVELLVGDETKAGFRVSCWVPPSTEDTRTVTANSLEQSLTALRLRDIILLRHIVLGSFRGQVYGQSLRQNMTKVDVLDREDAGVGQTDRPGEANRSGPHALKDPRGTVQLPPDTQDSLIIPNDFPERAVICRKDARWAFCSVTSMLGGVVLLCDRRNGKTLARHDTGCLNTDHHHHHHIVFSGCYDAHIIGGALNSPCLSVWSSRSLSGSSAVSDTRGNLDGGLGHS</sequence>
<feature type="region of interest" description="Disordered" evidence="1">
    <location>
        <begin position="269"/>
        <end position="305"/>
    </location>
</feature>
<gene>
    <name evidence="2" type="ORF">CIHG_05939</name>
</gene>
<dbReference type="OrthoDB" id="5378679at2759"/>
<dbReference type="Proteomes" id="UP000054563">
    <property type="component" value="Unassembled WGS sequence"/>
</dbReference>
<organism evidence="2 3">
    <name type="scientific">Coccidioides immitis H538.4</name>
    <dbReference type="NCBI Taxonomy" id="396776"/>
    <lineage>
        <taxon>Eukaryota</taxon>
        <taxon>Fungi</taxon>
        <taxon>Dikarya</taxon>
        <taxon>Ascomycota</taxon>
        <taxon>Pezizomycotina</taxon>
        <taxon>Eurotiomycetes</taxon>
        <taxon>Eurotiomycetidae</taxon>
        <taxon>Onygenales</taxon>
        <taxon>Onygenaceae</taxon>
        <taxon>Coccidioides</taxon>
    </lineage>
</organism>